<proteinExistence type="predicted"/>
<dbReference type="RefSeq" id="WP_199262734.1">
    <property type="nucleotide sequence ID" value="NZ_CP054140.1"/>
</dbReference>
<reference evidence="2 3" key="1">
    <citation type="submission" date="2020-05" db="EMBL/GenBank/DDBJ databases">
        <title>Complete genome of Desulfobulbus oligotrophicus.</title>
        <authorList>
            <person name="Podar M."/>
        </authorList>
    </citation>
    <scope>NUCLEOTIDE SEQUENCE [LARGE SCALE GENOMIC DNA]</scope>
    <source>
        <strain evidence="2 3">Prop6</strain>
    </source>
</reference>
<keyword evidence="1" id="KW-1133">Transmembrane helix</keyword>
<feature type="transmembrane region" description="Helical" evidence="1">
    <location>
        <begin position="72"/>
        <end position="95"/>
    </location>
</feature>
<dbReference type="EMBL" id="CP054140">
    <property type="protein sequence ID" value="QQG66495.1"/>
    <property type="molecule type" value="Genomic_DNA"/>
</dbReference>
<protein>
    <recommendedName>
        <fullName evidence="4">Spermidine synthase</fullName>
    </recommendedName>
</protein>
<evidence type="ECO:0000313" key="3">
    <source>
        <dbReference type="Proteomes" id="UP000596092"/>
    </source>
</evidence>
<evidence type="ECO:0000313" key="2">
    <source>
        <dbReference type="EMBL" id="QQG66495.1"/>
    </source>
</evidence>
<keyword evidence="3" id="KW-1185">Reference proteome</keyword>
<dbReference type="KEGG" id="dog:HP555_11770"/>
<accession>A0A7T5VEK9</accession>
<dbReference type="AlphaFoldDB" id="A0A7T5VEK9"/>
<feature type="transmembrane region" description="Helical" evidence="1">
    <location>
        <begin position="658"/>
        <end position="679"/>
    </location>
</feature>
<feature type="transmembrane region" description="Helical" evidence="1">
    <location>
        <begin position="768"/>
        <end position="787"/>
    </location>
</feature>
<dbReference type="Gene3D" id="3.40.50.150">
    <property type="entry name" value="Vaccinia Virus protein VP39"/>
    <property type="match status" value="1"/>
</dbReference>
<feature type="transmembrane region" description="Helical" evidence="1">
    <location>
        <begin position="107"/>
        <end position="132"/>
    </location>
</feature>
<dbReference type="SUPFAM" id="SSF53335">
    <property type="entry name" value="S-adenosyl-L-methionine-dependent methyltransferases"/>
    <property type="match status" value="1"/>
</dbReference>
<organism evidence="2 3">
    <name type="scientific">Desulfobulbus oligotrophicus</name>
    <dbReference type="NCBI Taxonomy" id="1909699"/>
    <lineage>
        <taxon>Bacteria</taxon>
        <taxon>Pseudomonadati</taxon>
        <taxon>Thermodesulfobacteriota</taxon>
        <taxon>Desulfobulbia</taxon>
        <taxon>Desulfobulbales</taxon>
        <taxon>Desulfobulbaceae</taxon>
        <taxon>Desulfobulbus</taxon>
    </lineage>
</organism>
<gene>
    <name evidence="2" type="ORF">HP555_11770</name>
</gene>
<keyword evidence="1" id="KW-0472">Membrane</keyword>
<feature type="transmembrane region" description="Helical" evidence="1">
    <location>
        <begin position="193"/>
        <end position="213"/>
    </location>
</feature>
<feature type="transmembrane region" description="Helical" evidence="1">
    <location>
        <begin position="170"/>
        <end position="186"/>
    </location>
</feature>
<name>A0A7T5VEK9_9BACT</name>
<keyword evidence="1" id="KW-0812">Transmembrane</keyword>
<feature type="transmembrane region" description="Helical" evidence="1">
    <location>
        <begin position="587"/>
        <end position="608"/>
    </location>
</feature>
<feature type="transmembrane region" description="Helical" evidence="1">
    <location>
        <begin position="793"/>
        <end position="810"/>
    </location>
</feature>
<feature type="transmembrane region" description="Helical" evidence="1">
    <location>
        <begin position="628"/>
        <end position="652"/>
    </location>
</feature>
<evidence type="ECO:0000256" key="1">
    <source>
        <dbReference type="SAM" id="Phobius"/>
    </source>
</evidence>
<dbReference type="Proteomes" id="UP000596092">
    <property type="component" value="Chromosome"/>
</dbReference>
<feature type="transmembrane region" description="Helical" evidence="1">
    <location>
        <begin position="733"/>
        <end position="756"/>
    </location>
</feature>
<feature type="transmembrane region" description="Helical" evidence="1">
    <location>
        <begin position="699"/>
        <end position="721"/>
    </location>
</feature>
<feature type="transmembrane region" description="Helical" evidence="1">
    <location>
        <begin position="37"/>
        <end position="60"/>
    </location>
</feature>
<evidence type="ECO:0008006" key="4">
    <source>
        <dbReference type="Google" id="ProtNLM"/>
    </source>
</evidence>
<feature type="transmembrane region" description="Helical" evidence="1">
    <location>
        <begin position="144"/>
        <end position="164"/>
    </location>
</feature>
<sequence length="820" mass="90894">MKPTTGKAALAVALVSSAALGYELVLLRFFSLMYWDHFAHLIISMALLGFGLSGSVLSRLQHRLVPVFSRSFAVSSLLFVVTLLLAASLIGRLGFNPPEIIWQGRQMIRFAAVFTVTTVPFFFAGLCIGLTLRSFQDEVARMYRADLCGAAGGTLLVFFLLFLWPPQYCIKLLALVGLLAPMVLVGRNNTGLWRLVLAVCAVVCLVWPNHILVPVMSEYKGLKQALLVPGVRVAAEKHTPVGEYTALVSNNIPFRYAPGLSLLAPVLPPEQIALFHDGHPVGVIQRGSEGGQAMEFLRWTPQALAYALIDKQPDVLVAGAGGGTDIWHALLEQAVRIDAVEQNRGLVDLITTDFTTFSGDIYQQKQVHLERGDIRGFLVASQQQYDLIQLSLFGTAVPAGAGSGHALRAQPLFTVEGLQLALSHLTNNGMLSLTLPLELPPRSALKTVTTLMAAMQRLDANSDPFAHLIVIRTWNTATIMVSRAPLSHYQQDTVRVFCKERAFDIDWLPGLKSSEVNQISVLDQPYLYEAISALRQGVAHPLSATFHVTPAVDDRPWFSHFFRWSSLPSLWTQRTSGSAALLEWEYLLLWMSFAVALVISVPAIFLPLRPFMRKHRQISLGRKERAAWIVYFAALGLAFFFVEITFMQQWIVFLRDPILAMAVIVPSFLFFAGLGSGAVKRLQQMTWLREWSWGSRRPVMLVCTVIVVVACLYLWLLSYIFQLGAAWPLTVRAVVSIGLIGGLAFWMGMPFPLGLLRLGKWYPEWIPLAWGVNGFFSVISTMVAILVALHGGFSTVIGCALFLYILIAFFEHRVWANRAV</sequence>
<dbReference type="InterPro" id="IPR029063">
    <property type="entry name" value="SAM-dependent_MTases_sf"/>
</dbReference>